<name>X1KSR5_9ZZZZ</name>
<accession>X1KSR5</accession>
<gene>
    <name evidence="2" type="ORF">S03H2_59794</name>
</gene>
<proteinExistence type="predicted"/>
<evidence type="ECO:0000256" key="1">
    <source>
        <dbReference type="SAM" id="Phobius"/>
    </source>
</evidence>
<sequence>PISLKAEGEWLNISLNGQETQYYPFDVHLGAHTWKYGDFFTSPVIHKIEDNSTKLFEEYYAHVKSTEEYNNTEYFADTGELYSILLINTESLLFNITDTLFKETFYYCEYFNAIDNQYENEEESLFKLHSVLYESIIDIERGTLFSYKCYIDSVYNYTSALKENKYEEDHYYFLIENTDKTTGYTNDFAPINSALPYDTIFGINVNHIVIGMATFTALFAVMGWIYRRKKERRIEQVEKRQITE</sequence>
<keyword evidence="1" id="KW-0472">Membrane</keyword>
<feature type="transmembrane region" description="Helical" evidence="1">
    <location>
        <begin position="208"/>
        <end position="226"/>
    </location>
</feature>
<comment type="caution">
    <text evidence="2">The sequence shown here is derived from an EMBL/GenBank/DDBJ whole genome shotgun (WGS) entry which is preliminary data.</text>
</comment>
<organism evidence="2">
    <name type="scientific">marine sediment metagenome</name>
    <dbReference type="NCBI Taxonomy" id="412755"/>
    <lineage>
        <taxon>unclassified sequences</taxon>
        <taxon>metagenomes</taxon>
        <taxon>ecological metagenomes</taxon>
    </lineage>
</organism>
<keyword evidence="1" id="KW-1133">Transmembrane helix</keyword>
<feature type="non-terminal residue" evidence="2">
    <location>
        <position position="1"/>
    </location>
</feature>
<evidence type="ECO:0000313" key="2">
    <source>
        <dbReference type="EMBL" id="GAH85018.1"/>
    </source>
</evidence>
<keyword evidence="1" id="KW-0812">Transmembrane</keyword>
<feature type="non-terminal residue" evidence="2">
    <location>
        <position position="244"/>
    </location>
</feature>
<dbReference type="AlphaFoldDB" id="X1KSR5"/>
<reference evidence="2" key="1">
    <citation type="journal article" date="2014" name="Front. Microbiol.">
        <title>High frequency of phylogenetically diverse reductive dehalogenase-homologous genes in deep subseafloor sedimentary metagenomes.</title>
        <authorList>
            <person name="Kawai M."/>
            <person name="Futagami T."/>
            <person name="Toyoda A."/>
            <person name="Takaki Y."/>
            <person name="Nishi S."/>
            <person name="Hori S."/>
            <person name="Arai W."/>
            <person name="Tsubouchi T."/>
            <person name="Morono Y."/>
            <person name="Uchiyama I."/>
            <person name="Ito T."/>
            <person name="Fujiyama A."/>
            <person name="Inagaki F."/>
            <person name="Takami H."/>
        </authorList>
    </citation>
    <scope>NUCLEOTIDE SEQUENCE</scope>
    <source>
        <strain evidence="2">Expedition CK06-06</strain>
    </source>
</reference>
<dbReference type="EMBL" id="BARU01038470">
    <property type="protein sequence ID" value="GAH85018.1"/>
    <property type="molecule type" value="Genomic_DNA"/>
</dbReference>
<protein>
    <submittedName>
        <fullName evidence="2">Uncharacterized protein</fullName>
    </submittedName>
</protein>